<sequence>MEKKTKHIASLSLGIMGAGFAGSFLLPAGAAWGTVLQSGFEAGLVGGLADWFAVTALFRHPLGIPIPHTALLPRNRDRVTNALVNTVENDLLSKASITDKLSGMRLTEALLDTLERSASREQLAAWGAAALQHAVRLAPLDVIVPFAAEHAKGALQDVDVRPLLQRLGEQALARQVDELALDALLAKAEEWLVKPETRDSLGTLAMGAFSKLDLGGFMQFAVNAFMGYLSEDKLGGIIQNFGMGLIFELRMAGHPRRAEALGFIRRQIEELSRSEKLIAQLEEWKREQLKELDLTGPIAKLLSGLQERLLTAFADPAFATGTLAPLIDRLLDALHADTGLQAKADSWMREQLVRLIEANHAKIGQLVRDNIAKLDNETLIEMLEDKVGKDLQWIRVNGAVCGFLIGLVLGLIRLAV</sequence>
<dbReference type="Proteomes" id="UP001589776">
    <property type="component" value="Unassembled WGS sequence"/>
</dbReference>
<keyword evidence="1" id="KW-0812">Transmembrane</keyword>
<accession>A0ABV6DM43</accession>
<proteinExistence type="predicted"/>
<protein>
    <submittedName>
        <fullName evidence="2">DUF445 domain-containing protein</fullName>
    </submittedName>
</protein>
<evidence type="ECO:0000313" key="3">
    <source>
        <dbReference type="Proteomes" id="UP001589776"/>
    </source>
</evidence>
<keyword evidence="1" id="KW-0472">Membrane</keyword>
<reference evidence="2 3" key="1">
    <citation type="submission" date="2024-09" db="EMBL/GenBank/DDBJ databases">
        <authorList>
            <person name="Sun Q."/>
            <person name="Mori K."/>
        </authorList>
    </citation>
    <scope>NUCLEOTIDE SEQUENCE [LARGE SCALE GENOMIC DNA]</scope>
    <source>
        <strain evidence="2 3">CCM 7759</strain>
    </source>
</reference>
<organism evidence="2 3">
    <name type="scientific">Paenibacillus chartarius</name>
    <dbReference type="NCBI Taxonomy" id="747481"/>
    <lineage>
        <taxon>Bacteria</taxon>
        <taxon>Bacillati</taxon>
        <taxon>Bacillota</taxon>
        <taxon>Bacilli</taxon>
        <taxon>Bacillales</taxon>
        <taxon>Paenibacillaceae</taxon>
        <taxon>Paenibacillus</taxon>
    </lineage>
</organism>
<dbReference type="EMBL" id="JBHLWN010000060">
    <property type="protein sequence ID" value="MFC0213720.1"/>
    <property type="molecule type" value="Genomic_DNA"/>
</dbReference>
<evidence type="ECO:0000256" key="1">
    <source>
        <dbReference type="SAM" id="Phobius"/>
    </source>
</evidence>
<keyword evidence="1" id="KW-1133">Transmembrane helix</keyword>
<name>A0ABV6DM43_9BACL</name>
<dbReference type="PANTHER" id="PTHR38442">
    <property type="entry name" value="INNER MEMBRANE PROTEIN-RELATED"/>
    <property type="match status" value="1"/>
</dbReference>
<dbReference type="InterPro" id="IPR007383">
    <property type="entry name" value="DUF445"/>
</dbReference>
<dbReference type="RefSeq" id="WP_377471044.1">
    <property type="nucleotide sequence ID" value="NZ_JBHLWN010000060.1"/>
</dbReference>
<feature type="transmembrane region" description="Helical" evidence="1">
    <location>
        <begin position="393"/>
        <end position="412"/>
    </location>
</feature>
<gene>
    <name evidence="2" type="ORF">ACFFK0_14845</name>
</gene>
<evidence type="ECO:0000313" key="2">
    <source>
        <dbReference type="EMBL" id="MFC0213720.1"/>
    </source>
</evidence>
<dbReference type="PANTHER" id="PTHR38442:SF1">
    <property type="entry name" value="INNER MEMBRANE PROTEIN"/>
    <property type="match status" value="1"/>
</dbReference>
<comment type="caution">
    <text evidence="2">The sequence shown here is derived from an EMBL/GenBank/DDBJ whole genome shotgun (WGS) entry which is preliminary data.</text>
</comment>
<dbReference type="Pfam" id="PF04286">
    <property type="entry name" value="DUF445"/>
    <property type="match status" value="1"/>
</dbReference>
<keyword evidence="3" id="KW-1185">Reference proteome</keyword>